<dbReference type="CDD" id="cd02644">
    <property type="entry name" value="R3H_jag"/>
    <property type="match status" value="1"/>
</dbReference>
<dbReference type="GO" id="GO:0005737">
    <property type="term" value="C:cytoplasm"/>
    <property type="evidence" value="ECO:0007669"/>
    <property type="project" value="UniProtKB-SubCell"/>
</dbReference>
<comment type="domain">
    <text evidence="6">Has an N-terminal Jag-N domain and 2 RNA-binding domains (KH and R3H).</text>
</comment>
<reference evidence="8 9" key="1">
    <citation type="submission" date="2017-11" db="EMBL/GenBank/DDBJ databases">
        <title>Draft Genome Sequence of Lactobacillus curieae NBRC 111893 isolated from Koso, a Japanese sugar-Vegetable Fermented Beverage.</title>
        <authorList>
            <person name="Chiou T.Y."/>
            <person name="Oshima K."/>
            <person name="Suda W."/>
            <person name="Hattori M."/>
            <person name="Takahashi T."/>
        </authorList>
    </citation>
    <scope>NUCLEOTIDE SEQUENCE [LARGE SCALE GENOMIC DNA]</scope>
    <source>
        <strain evidence="8 9">NBRC111893</strain>
    </source>
</reference>
<protein>
    <recommendedName>
        <fullName evidence="6">RNA-binding protein KhpB</fullName>
    </recommendedName>
    <alternativeName>
        <fullName evidence="6">RNA-binding protein EloR</fullName>
    </alternativeName>
</protein>
<evidence type="ECO:0000313" key="8">
    <source>
        <dbReference type="EMBL" id="GAY72473.1"/>
    </source>
</evidence>
<keyword evidence="9" id="KW-1185">Reference proteome</keyword>
<dbReference type="EMBL" id="BEXA01000001">
    <property type="protein sequence ID" value="GAY72473.1"/>
    <property type="molecule type" value="Genomic_DNA"/>
</dbReference>
<comment type="subcellular location">
    <subcellularLocation>
        <location evidence="6">Cytoplasm</location>
    </subcellularLocation>
</comment>
<dbReference type="Pfam" id="PF01424">
    <property type="entry name" value="R3H"/>
    <property type="match status" value="1"/>
</dbReference>
<keyword evidence="2 6" id="KW-0694">RNA-binding</keyword>
<dbReference type="Proteomes" id="UP000286974">
    <property type="component" value="Unassembled WGS sequence"/>
</dbReference>
<feature type="domain" description="R3H" evidence="7">
    <location>
        <begin position="185"/>
        <end position="250"/>
    </location>
</feature>
<evidence type="ECO:0000313" key="9">
    <source>
        <dbReference type="Proteomes" id="UP000286974"/>
    </source>
</evidence>
<dbReference type="SMART" id="SM01245">
    <property type="entry name" value="Jag_N"/>
    <property type="match status" value="1"/>
</dbReference>
<dbReference type="SUPFAM" id="SSF82708">
    <property type="entry name" value="R3H domain"/>
    <property type="match status" value="1"/>
</dbReference>
<dbReference type="AlphaFoldDB" id="A0A401FJC5"/>
<dbReference type="STRING" id="1138822.PL11_004115"/>
<keyword evidence="5 6" id="KW-0961">Cell wall biogenesis/degradation</keyword>
<dbReference type="Gene3D" id="3.30.30.80">
    <property type="entry name" value="probable RNA-binding protein from clostridium symbiosum atcc 14940"/>
    <property type="match status" value="1"/>
</dbReference>
<dbReference type="InterPro" id="IPR015946">
    <property type="entry name" value="KH_dom-like_a/b"/>
</dbReference>
<dbReference type="PANTHER" id="PTHR35800:SF1">
    <property type="entry name" value="RNA-BINDING PROTEIN KHPB"/>
    <property type="match status" value="1"/>
</dbReference>
<evidence type="ECO:0000256" key="3">
    <source>
        <dbReference type="ARBA" id="ARBA00022960"/>
    </source>
</evidence>
<evidence type="ECO:0000256" key="6">
    <source>
        <dbReference type="HAMAP-Rule" id="MF_00867"/>
    </source>
</evidence>
<comment type="function">
    <text evidence="6">A probable RNA chaperone. Forms a complex with KhpA which binds to cellular RNA and controls its expression. Plays a role in peptidoglycan (PG) homeostasis and cell length regulation.</text>
</comment>
<evidence type="ECO:0000256" key="5">
    <source>
        <dbReference type="ARBA" id="ARBA00023316"/>
    </source>
</evidence>
<dbReference type="InterPro" id="IPR038008">
    <property type="entry name" value="Jag_KH"/>
</dbReference>
<dbReference type="InterPro" id="IPR036867">
    <property type="entry name" value="R3H_dom_sf"/>
</dbReference>
<dbReference type="SMART" id="SM00393">
    <property type="entry name" value="R3H"/>
    <property type="match status" value="1"/>
</dbReference>
<dbReference type="InterPro" id="IPR032782">
    <property type="entry name" value="KhpB_N"/>
</dbReference>
<accession>A0A401FJC5</accession>
<dbReference type="Gene3D" id="3.30.1370.50">
    <property type="entry name" value="R3H-like domain"/>
    <property type="match status" value="1"/>
</dbReference>
<dbReference type="InterPro" id="IPR038247">
    <property type="entry name" value="Jag_N_dom_sf"/>
</dbReference>
<dbReference type="GO" id="GO:0071555">
    <property type="term" value="P:cell wall organization"/>
    <property type="evidence" value="ECO:0007669"/>
    <property type="project" value="UniProtKB-KW"/>
</dbReference>
<dbReference type="Pfam" id="PF13083">
    <property type="entry name" value="KH_KhpA-B"/>
    <property type="match status" value="1"/>
</dbReference>
<keyword evidence="3 6" id="KW-0133">Cell shape</keyword>
<comment type="caution">
    <text evidence="6">Lacks conserved residue(s) required for the propagation of feature annotation.</text>
</comment>
<name>A0A401FJC5_9LACO</name>
<evidence type="ECO:0000256" key="1">
    <source>
        <dbReference type="ARBA" id="ARBA00022490"/>
    </source>
</evidence>
<dbReference type="CDD" id="cd02414">
    <property type="entry name" value="KH-II_Jag"/>
    <property type="match status" value="1"/>
</dbReference>
<dbReference type="InterPro" id="IPR001374">
    <property type="entry name" value="R3H_dom"/>
</dbReference>
<comment type="caution">
    <text evidence="8">The sequence shown here is derived from an EMBL/GenBank/DDBJ whole genome shotgun (WGS) entry which is preliminary data.</text>
</comment>
<keyword evidence="4 6" id="KW-0143">Chaperone</keyword>
<gene>
    <name evidence="6" type="primary">khpB</name>
    <name evidence="6" type="synonym">eloR</name>
    <name evidence="8" type="ORF">NBRC111893_619</name>
</gene>
<dbReference type="NCBIfam" id="NF041568">
    <property type="entry name" value="Jag_EloR"/>
    <property type="match status" value="1"/>
</dbReference>
<proteinExistence type="inferred from homology"/>
<dbReference type="PROSITE" id="PS51061">
    <property type="entry name" value="R3H"/>
    <property type="match status" value="1"/>
</dbReference>
<dbReference type="Gene3D" id="3.30.300.20">
    <property type="match status" value="1"/>
</dbReference>
<comment type="similarity">
    <text evidence="6">Belongs to the KhpB RNA-binding protein family.</text>
</comment>
<dbReference type="GO" id="GO:0009252">
    <property type="term" value="P:peptidoglycan biosynthetic process"/>
    <property type="evidence" value="ECO:0007669"/>
    <property type="project" value="UniProtKB-UniRule"/>
</dbReference>
<organism evidence="8 9">
    <name type="scientific">Lentilactobacillus kosonis</name>
    <dbReference type="NCBI Taxonomy" id="2810561"/>
    <lineage>
        <taxon>Bacteria</taxon>
        <taxon>Bacillati</taxon>
        <taxon>Bacillota</taxon>
        <taxon>Bacilli</taxon>
        <taxon>Lactobacillales</taxon>
        <taxon>Lactobacillaceae</taxon>
        <taxon>Lentilactobacillus</taxon>
    </lineage>
</organism>
<dbReference type="InterPro" id="IPR034079">
    <property type="entry name" value="R3H_KhpB"/>
</dbReference>
<evidence type="ECO:0000256" key="2">
    <source>
        <dbReference type="ARBA" id="ARBA00022884"/>
    </source>
</evidence>
<keyword evidence="1 6" id="KW-0963">Cytoplasm</keyword>
<dbReference type="Pfam" id="PF14804">
    <property type="entry name" value="Jag_N"/>
    <property type="match status" value="1"/>
</dbReference>
<dbReference type="RefSeq" id="WP_125007853.1">
    <property type="nucleotide sequence ID" value="NZ_BEXA01000001.1"/>
</dbReference>
<dbReference type="GO" id="GO:0008360">
    <property type="term" value="P:regulation of cell shape"/>
    <property type="evidence" value="ECO:0007669"/>
    <property type="project" value="UniProtKB-KW"/>
</dbReference>
<dbReference type="GO" id="GO:0003723">
    <property type="term" value="F:RNA binding"/>
    <property type="evidence" value="ECO:0007669"/>
    <property type="project" value="UniProtKB-UniRule"/>
</dbReference>
<dbReference type="InterPro" id="IPR039247">
    <property type="entry name" value="KhpB"/>
</dbReference>
<dbReference type="HAMAP" id="MF_00867">
    <property type="entry name" value="KhpB"/>
    <property type="match status" value="1"/>
</dbReference>
<sequence length="250" mass="27664">MTTYSGKTIEEAITKGLSDLSLNRDQVEVTVKVQPRSGFFGIGRKLAQVEITKIELSDNSSDDQSKNVAVNHSEKQATKVTVSPSRLIEDDDVQLEASLTDIVSELEGYLNDVIDAMGFEHQLSVDLKNHHSLYVDIDADESKQSLLIGHHGRTINALQGLAQIYVNRLGANNLNVVLDIANYRDRRSEALAQLAEKTARNAIANGKPVYLNPMPAFERKEIHNVLADNDHVITYSTGREPHRVIVVAPK</sequence>
<comment type="subunit">
    <text evidence="6">Forms a complex with KhpA.</text>
</comment>
<evidence type="ECO:0000259" key="7">
    <source>
        <dbReference type="PROSITE" id="PS51061"/>
    </source>
</evidence>
<dbReference type="OrthoDB" id="9794483at2"/>
<evidence type="ECO:0000256" key="4">
    <source>
        <dbReference type="ARBA" id="ARBA00023186"/>
    </source>
</evidence>
<dbReference type="PANTHER" id="PTHR35800">
    <property type="entry name" value="PROTEIN JAG"/>
    <property type="match status" value="1"/>
</dbReference>